<reference evidence="2" key="1">
    <citation type="submission" date="2023-10" db="EMBL/GenBank/DDBJ databases">
        <authorList>
            <person name="Chen Y."/>
            <person name="Shah S."/>
            <person name="Dougan E. K."/>
            <person name="Thang M."/>
            <person name="Chan C."/>
        </authorList>
    </citation>
    <scope>NUCLEOTIDE SEQUENCE [LARGE SCALE GENOMIC DNA]</scope>
</reference>
<evidence type="ECO:0000313" key="2">
    <source>
        <dbReference type="EMBL" id="CAK0814344.1"/>
    </source>
</evidence>
<feature type="compositionally biased region" description="Basic and acidic residues" evidence="1">
    <location>
        <begin position="289"/>
        <end position="300"/>
    </location>
</feature>
<evidence type="ECO:0000256" key="1">
    <source>
        <dbReference type="SAM" id="MobiDB-lite"/>
    </source>
</evidence>
<proteinExistence type="predicted"/>
<gene>
    <name evidence="2" type="ORF">PCOR1329_LOCUS17982</name>
</gene>
<accession>A0ABN9R7D3</accession>
<feature type="region of interest" description="Disordered" evidence="1">
    <location>
        <begin position="287"/>
        <end position="366"/>
    </location>
</feature>
<feature type="compositionally biased region" description="Low complexity" evidence="1">
    <location>
        <begin position="313"/>
        <end position="353"/>
    </location>
</feature>
<comment type="caution">
    <text evidence="2">The sequence shown here is derived from an EMBL/GenBank/DDBJ whole genome shotgun (WGS) entry which is preliminary data.</text>
</comment>
<feature type="non-terminal residue" evidence="2">
    <location>
        <position position="1"/>
    </location>
</feature>
<dbReference type="Proteomes" id="UP001189429">
    <property type="component" value="Unassembled WGS sequence"/>
</dbReference>
<feature type="region of interest" description="Disordered" evidence="1">
    <location>
        <begin position="781"/>
        <end position="827"/>
    </location>
</feature>
<keyword evidence="3" id="KW-1185">Reference proteome</keyword>
<organism evidence="2 3">
    <name type="scientific">Prorocentrum cordatum</name>
    <dbReference type="NCBI Taxonomy" id="2364126"/>
    <lineage>
        <taxon>Eukaryota</taxon>
        <taxon>Sar</taxon>
        <taxon>Alveolata</taxon>
        <taxon>Dinophyceae</taxon>
        <taxon>Prorocentrales</taxon>
        <taxon>Prorocentraceae</taxon>
        <taxon>Prorocentrum</taxon>
    </lineage>
</organism>
<sequence length="963" mass="105579">STDMADEMLALWRAHPQNDTDASLTVAVVATKEGSWQPDGATGILAHLALVKLDKQDVKEVPKRQDTVTVWLTVFADFLSDKLSLFSASQALKAVWPAAGKGMLFGCWRPIGTKGKDPDSYTMYVTGTPAQCSGLFKIRGKHGVFVQYLASFRDRRDRTTVAWVARPAGLTPLEYRDLAFQEGNGKPLVHRMGRGPDLGYERDGSDARQCPPHIGRATTPRWWRTTDLESFLGANDWQQVQVLTHLSPGSWHVRAGARPLATTTYRYEAGFDDDMGHVTVLPLPRKVKSTSEGRTLRRPDFPWLDTEVPATPPQGDAPAPPVGAAAAASDPPGEGDAPMPAAAPAAPPATGKGADQHKRLGTQKTDGTKRFKLDGKQIVRDANCLLDGMEIVEAEGRGACGYCSMVAAGELTRDASFSTAAVGAMEKIWVDAGTLGVQTAQLLTKNSDVWKPYWAQDPKHISHTGHTFDECVAKCSAPDFWMDELQLNAASAKLKRQITVVYRDGKQGWARRALGHQHKSKGLRRDADETEVQQTFFFGAAAGPLCSDSGRLRGHQEFETYISSFLRTYLARELADDVEWLLEQTVGARRRWASQHQQTMPATVEAQRVMLNRDTEGLRRKYYNPGDLYACPCGWRAKSTPAAARANARQAERLWHSCQPGTRWEALDDAFHQASLAPMRDPAIQGRKVPKAWGRRQTLRACVPASIARCAHDLDGATAQKLRRAKGGKSTFYTCRRCGGSCVLASAWKFPCPAIPLADRPTCVDFELQCRGAGSARSSKAMAVGTAKDSRPCSAKRAPKEPFGSGSFKRRLAVKREQPSKKRRRPQQFPTGMVIWGCSVNGFKDRKPVGDSAATSKWARVQGQALAAGARIIGLVETHMDSFTADRFGAQASIAGFSWYLCSSGTVRHLVVNTFGADTATSDHKAIVFSAQRETEALVQTIQRFVALEPPANLEEWDSDWKD</sequence>
<protein>
    <submittedName>
        <fullName evidence="2">Uncharacterized protein</fullName>
    </submittedName>
</protein>
<dbReference type="EMBL" id="CAUYUJ010005614">
    <property type="protein sequence ID" value="CAK0814344.1"/>
    <property type="molecule type" value="Genomic_DNA"/>
</dbReference>
<name>A0ABN9R7D3_9DINO</name>
<evidence type="ECO:0000313" key="3">
    <source>
        <dbReference type="Proteomes" id="UP001189429"/>
    </source>
</evidence>